<evidence type="ECO:0000256" key="1">
    <source>
        <dbReference type="ARBA" id="ARBA00022574"/>
    </source>
</evidence>
<feature type="repeat" description="WD" evidence="3">
    <location>
        <begin position="349"/>
        <end position="380"/>
    </location>
</feature>
<keyword evidence="2" id="KW-0677">Repeat</keyword>
<dbReference type="InterPro" id="IPR006595">
    <property type="entry name" value="CTLH_C"/>
</dbReference>
<gene>
    <name evidence="6" type="ORF">D9613_002654</name>
</gene>
<dbReference type="PROSITE" id="PS00678">
    <property type="entry name" value="WD_REPEATS_1"/>
    <property type="match status" value="1"/>
</dbReference>
<organism evidence="6 7">
    <name type="scientific">Agrocybe pediades</name>
    <dbReference type="NCBI Taxonomy" id="84607"/>
    <lineage>
        <taxon>Eukaryota</taxon>
        <taxon>Fungi</taxon>
        <taxon>Dikarya</taxon>
        <taxon>Basidiomycota</taxon>
        <taxon>Agaricomycotina</taxon>
        <taxon>Agaricomycetes</taxon>
        <taxon>Agaricomycetidae</taxon>
        <taxon>Agaricales</taxon>
        <taxon>Agaricineae</taxon>
        <taxon>Strophariaceae</taxon>
        <taxon>Agrocybe</taxon>
    </lineage>
</organism>
<dbReference type="InterPro" id="IPR051350">
    <property type="entry name" value="WD_repeat-ST_regulator"/>
</dbReference>
<accession>A0A8H4VLH6</accession>
<dbReference type="PROSITE" id="PS50896">
    <property type="entry name" value="LISH"/>
    <property type="match status" value="1"/>
</dbReference>
<dbReference type="SMART" id="SM00668">
    <property type="entry name" value="CTLH"/>
    <property type="match status" value="1"/>
</dbReference>
<keyword evidence="1 3" id="KW-0853">WD repeat</keyword>
<dbReference type="Proteomes" id="UP000521872">
    <property type="component" value="Unassembled WGS sequence"/>
</dbReference>
<feature type="repeat" description="WD" evidence="3">
    <location>
        <begin position="652"/>
        <end position="681"/>
    </location>
</feature>
<dbReference type="InterPro" id="IPR036322">
    <property type="entry name" value="WD40_repeat_dom_sf"/>
</dbReference>
<dbReference type="SUPFAM" id="SSF50978">
    <property type="entry name" value="WD40 repeat-like"/>
    <property type="match status" value="1"/>
</dbReference>
<feature type="repeat" description="WD" evidence="3">
    <location>
        <begin position="441"/>
        <end position="473"/>
    </location>
</feature>
<sequence>MSFTFLSRPAIVDAADAENTRARKRQRTNSASIRIHPNIPSFSTASNQPISRSAMRLTESECDSTLSMTPDSSVLPGPSSMPGGSSDSMGVTNGHTNGFGPTANGTSANGAVMGNGVSKHGKTVATVSLPGTTLYDDSFVDREEFVRLVIQSLRDVGYIESAATLEAESGYTMESPEVAQFRQYILDGMWAKAEAALMRLGVQEDEGLWDAKFLISRQKYLELLEAKKPTAALQVLRNELAPLNVDSDQLHTLSSLIMCSEPEDLRRRAGWDGASGTSRHQLLETLHDYIPSAVMIPQRRFSALLSQARAYQRQKCLYHNSILDSSNFSLYSDHRCDKSEFPRITTTILEVHTDEVWNIEWSHDGAYLASASKDKTAIIWRRGSSLDSGSPQDWSAHFILREHPYPVGCVSWSLDDSILLTSTDHVIKMWNAKTGTCIRTLEEHSDTVTAISWLPDGTGFISGGLDRRVIIWDSDGKVRDAWGTTAIRLTDLAVTPDFARLVAIGMEHTSGFPAASEPSNRGTQTGDTASAPAGNGATPFQRTAHKMMVFDLATKEPELSIRLEGDLTSVQTSQDSQYALVNHAPNEIHLWDLYTGQIACRYEGQTQGRHVIRSCFGGVDNNFVVSGSEDGNVYVWHRESGTLLEVLSGHGEGSVNSVAWNPNNPRMFASCSDDRTIRVWEAPPPGAYVSEPPLSEPSISASSSSVIEKGKGKTRQRADGNGVSASGTSFSATRL</sequence>
<keyword evidence="7" id="KW-1185">Reference proteome</keyword>
<dbReference type="Gene3D" id="2.130.10.10">
    <property type="entry name" value="YVTN repeat-like/Quinoprotein amine dehydrogenase"/>
    <property type="match status" value="2"/>
</dbReference>
<dbReference type="InterPro" id="IPR001680">
    <property type="entry name" value="WD40_rpt"/>
</dbReference>
<feature type="compositionally biased region" description="Polar residues" evidence="4">
    <location>
        <begin position="40"/>
        <end position="51"/>
    </location>
</feature>
<reference evidence="6 7" key="1">
    <citation type="submission" date="2019-12" db="EMBL/GenBank/DDBJ databases">
        <authorList>
            <person name="Floudas D."/>
            <person name="Bentzer J."/>
            <person name="Ahren D."/>
            <person name="Johansson T."/>
            <person name="Persson P."/>
            <person name="Tunlid A."/>
        </authorList>
    </citation>
    <scope>NUCLEOTIDE SEQUENCE [LARGE SCALE GENOMIC DNA]</scope>
    <source>
        <strain evidence="6 7">CBS 102.39</strain>
    </source>
</reference>
<feature type="compositionally biased region" description="Polar residues" evidence="4">
    <location>
        <begin position="517"/>
        <end position="528"/>
    </location>
</feature>
<evidence type="ECO:0000313" key="7">
    <source>
        <dbReference type="Proteomes" id="UP000521872"/>
    </source>
</evidence>
<proteinExistence type="predicted"/>
<dbReference type="CDD" id="cd00200">
    <property type="entry name" value="WD40"/>
    <property type="match status" value="1"/>
</dbReference>
<dbReference type="Pfam" id="PF00400">
    <property type="entry name" value="WD40"/>
    <property type="match status" value="5"/>
</dbReference>
<name>A0A8H4VLH6_9AGAR</name>
<evidence type="ECO:0000256" key="3">
    <source>
        <dbReference type="PROSITE-ProRule" id="PRU00221"/>
    </source>
</evidence>
<dbReference type="InterPro" id="IPR015943">
    <property type="entry name" value="WD40/YVTN_repeat-like_dom_sf"/>
</dbReference>
<dbReference type="InterPro" id="IPR006594">
    <property type="entry name" value="LisH"/>
</dbReference>
<dbReference type="PROSITE" id="PS50897">
    <property type="entry name" value="CTLH"/>
    <property type="match status" value="1"/>
</dbReference>
<evidence type="ECO:0000256" key="2">
    <source>
        <dbReference type="ARBA" id="ARBA00022737"/>
    </source>
</evidence>
<comment type="caution">
    <text evidence="6">The sequence shown here is derived from an EMBL/GenBank/DDBJ whole genome shotgun (WGS) entry which is preliminary data.</text>
</comment>
<evidence type="ECO:0000256" key="4">
    <source>
        <dbReference type="SAM" id="MobiDB-lite"/>
    </source>
</evidence>
<dbReference type="SMART" id="SM00320">
    <property type="entry name" value="WD40"/>
    <property type="match status" value="6"/>
</dbReference>
<dbReference type="EMBL" id="JAACJL010000044">
    <property type="protein sequence ID" value="KAF4615176.1"/>
    <property type="molecule type" value="Genomic_DNA"/>
</dbReference>
<feature type="region of interest" description="Disordered" evidence="4">
    <location>
        <begin position="37"/>
        <end position="107"/>
    </location>
</feature>
<dbReference type="Pfam" id="PF23627">
    <property type="entry name" value="LisH_WDR26"/>
    <property type="match status" value="1"/>
</dbReference>
<feature type="repeat" description="WD" evidence="3">
    <location>
        <begin position="620"/>
        <end position="646"/>
    </location>
</feature>
<dbReference type="AlphaFoldDB" id="A0A8H4VLH6"/>
<dbReference type="PROSITE" id="PS50082">
    <property type="entry name" value="WD_REPEATS_2"/>
    <property type="match status" value="5"/>
</dbReference>
<dbReference type="GO" id="GO:0034657">
    <property type="term" value="C:GID complex"/>
    <property type="evidence" value="ECO:0007669"/>
    <property type="project" value="TreeGrafter"/>
</dbReference>
<feature type="compositionally biased region" description="Polar residues" evidence="4">
    <location>
        <begin position="723"/>
        <end position="735"/>
    </location>
</feature>
<feature type="compositionally biased region" description="Low complexity" evidence="4">
    <location>
        <begin position="689"/>
        <end position="707"/>
    </location>
</feature>
<evidence type="ECO:0000313" key="6">
    <source>
        <dbReference type="EMBL" id="KAF4615176.1"/>
    </source>
</evidence>
<dbReference type="PROSITE" id="PS50294">
    <property type="entry name" value="WD_REPEATS_REGION"/>
    <property type="match status" value="3"/>
</dbReference>
<feature type="region of interest" description="Disordered" evidence="4">
    <location>
        <begin position="512"/>
        <end position="538"/>
    </location>
</feature>
<dbReference type="PANTHER" id="PTHR22838:SF0">
    <property type="entry name" value="WD REPEAT-CONTAINING PROTEIN 26"/>
    <property type="match status" value="1"/>
</dbReference>
<feature type="domain" description="CTLH" evidence="5">
    <location>
        <begin position="174"/>
        <end position="231"/>
    </location>
</feature>
<feature type="compositionally biased region" description="Low complexity" evidence="4">
    <location>
        <begin position="72"/>
        <end position="91"/>
    </location>
</feature>
<feature type="region of interest" description="Disordered" evidence="4">
    <location>
        <begin position="688"/>
        <end position="735"/>
    </location>
</feature>
<dbReference type="GO" id="GO:0043161">
    <property type="term" value="P:proteasome-mediated ubiquitin-dependent protein catabolic process"/>
    <property type="evidence" value="ECO:0007669"/>
    <property type="project" value="TreeGrafter"/>
</dbReference>
<evidence type="ECO:0000259" key="5">
    <source>
        <dbReference type="PROSITE" id="PS50897"/>
    </source>
</evidence>
<protein>
    <recommendedName>
        <fullName evidence="5">CTLH domain-containing protein</fullName>
    </recommendedName>
</protein>
<dbReference type="PANTHER" id="PTHR22838">
    <property type="entry name" value="WD REPEAT PROTEIN 26-RELATED"/>
    <property type="match status" value="1"/>
</dbReference>
<feature type="repeat" description="WD" evidence="3">
    <location>
        <begin position="400"/>
        <end position="440"/>
    </location>
</feature>
<dbReference type="InterPro" id="IPR019775">
    <property type="entry name" value="WD40_repeat_CS"/>
</dbReference>